<name>A0AC34RKB0_9BILA</name>
<organism evidence="1 2">
    <name type="scientific">Panagrolaimus sp. JU765</name>
    <dbReference type="NCBI Taxonomy" id="591449"/>
    <lineage>
        <taxon>Eukaryota</taxon>
        <taxon>Metazoa</taxon>
        <taxon>Ecdysozoa</taxon>
        <taxon>Nematoda</taxon>
        <taxon>Chromadorea</taxon>
        <taxon>Rhabditida</taxon>
        <taxon>Tylenchina</taxon>
        <taxon>Panagrolaimomorpha</taxon>
        <taxon>Panagrolaimoidea</taxon>
        <taxon>Panagrolaimidae</taxon>
        <taxon>Panagrolaimus</taxon>
    </lineage>
</organism>
<dbReference type="WBParaSite" id="JU765_v2.g7847.t2">
    <property type="protein sequence ID" value="JU765_v2.g7847.t2"/>
    <property type="gene ID" value="JU765_v2.g7847"/>
</dbReference>
<proteinExistence type="predicted"/>
<accession>A0AC34RKB0</accession>
<evidence type="ECO:0000313" key="2">
    <source>
        <dbReference type="WBParaSite" id="JU765_v2.g7847.t2"/>
    </source>
</evidence>
<dbReference type="Proteomes" id="UP000887576">
    <property type="component" value="Unplaced"/>
</dbReference>
<reference evidence="2" key="1">
    <citation type="submission" date="2022-11" db="UniProtKB">
        <authorList>
            <consortium name="WormBaseParasite"/>
        </authorList>
    </citation>
    <scope>IDENTIFICATION</scope>
</reference>
<protein>
    <submittedName>
        <fullName evidence="2">Uncharacterized protein</fullName>
    </submittedName>
</protein>
<sequence>GIKGYPEVDVSPGLESDEDLQHIQEGDLNDNDNLFNSSGNSLLRSETRQNRNLATGSASLSGGAIDRAESLDDFEEEERKIQQELETSGDNTNLGVSLQNRQENYSSNAQRPADDEDYDSDYPDGFLGVPVEYPKEPPPAYSSPPKSPIKSEQNMDDENIFYHDHPDEDDYDEED</sequence>
<evidence type="ECO:0000313" key="1">
    <source>
        <dbReference type="Proteomes" id="UP000887576"/>
    </source>
</evidence>